<comment type="similarity">
    <text evidence="1">Belongs to the RNA polymerase beta' chain family.</text>
</comment>
<feature type="non-terminal residue" evidence="8">
    <location>
        <position position="248"/>
    </location>
</feature>
<keyword evidence="5" id="KW-0548">Nucleotidyltransferase</keyword>
<dbReference type="SUPFAM" id="SSF64484">
    <property type="entry name" value="beta and beta-prime subunits of DNA dependent RNA-polymerase"/>
    <property type="match status" value="1"/>
</dbReference>
<protein>
    <recommendedName>
        <fullName evidence="2">DNA-directed RNA polymerase</fullName>
        <ecNumber evidence="2">2.7.7.6</ecNumber>
    </recommendedName>
</protein>
<organism evidence="8">
    <name type="scientific">Gjaerumia penniseti</name>
    <dbReference type="NCBI Taxonomy" id="132576"/>
    <lineage>
        <taxon>Eukaryota</taxon>
        <taxon>Fungi</taxon>
        <taxon>Dikarya</taxon>
        <taxon>Basidiomycota</taxon>
        <taxon>Ustilaginomycotina</taxon>
        <taxon>Exobasidiomycetes</taxon>
        <taxon>Georgefischeriales</taxon>
        <taxon>Gjaerumiaceae</taxon>
        <taxon>Gjaerumia</taxon>
    </lineage>
</organism>
<dbReference type="GO" id="GO:0003899">
    <property type="term" value="F:DNA-directed RNA polymerase activity"/>
    <property type="evidence" value="ECO:0007669"/>
    <property type="project" value="UniProtKB-EC"/>
</dbReference>
<keyword evidence="6" id="KW-0804">Transcription</keyword>
<evidence type="ECO:0000256" key="4">
    <source>
        <dbReference type="ARBA" id="ARBA00022679"/>
    </source>
</evidence>
<feature type="non-terminal residue" evidence="8">
    <location>
        <position position="1"/>
    </location>
</feature>
<dbReference type="Gene3D" id="4.10.860.120">
    <property type="entry name" value="RNA polymerase II, clamp domain"/>
    <property type="match status" value="2"/>
</dbReference>
<dbReference type="InterPro" id="IPR044893">
    <property type="entry name" value="RNA_pol_Rpb1_clamp_domain"/>
</dbReference>
<dbReference type="InterPro" id="IPR007080">
    <property type="entry name" value="RNA_pol_Rpb1_1"/>
</dbReference>
<dbReference type="AlphaFoldDB" id="A0A0X9T5E4"/>
<dbReference type="Pfam" id="PF04997">
    <property type="entry name" value="RNA_pol_Rpb1_1"/>
    <property type="match status" value="1"/>
</dbReference>
<evidence type="ECO:0000256" key="2">
    <source>
        <dbReference type="ARBA" id="ARBA00012418"/>
    </source>
</evidence>
<evidence type="ECO:0000256" key="1">
    <source>
        <dbReference type="ARBA" id="ARBA00006460"/>
    </source>
</evidence>
<dbReference type="GO" id="GO:0006351">
    <property type="term" value="P:DNA-templated transcription"/>
    <property type="evidence" value="ECO:0007669"/>
    <property type="project" value="InterPro"/>
</dbReference>
<accession>A0A0X9T5E4</accession>
<dbReference type="GO" id="GO:0005665">
    <property type="term" value="C:RNA polymerase II, core complex"/>
    <property type="evidence" value="ECO:0007669"/>
    <property type="project" value="TreeGrafter"/>
</dbReference>
<dbReference type="PANTHER" id="PTHR19376">
    <property type="entry name" value="DNA-DIRECTED RNA POLYMERASE"/>
    <property type="match status" value="1"/>
</dbReference>
<dbReference type="EC" id="2.7.7.6" evidence="2"/>
<keyword evidence="4" id="KW-0808">Transferase</keyword>
<evidence type="ECO:0000259" key="7">
    <source>
        <dbReference type="Pfam" id="PF04997"/>
    </source>
</evidence>
<sequence length="248" mass="27730">PGHFGHIDLARPVFHIGFLGKIKKLLEIVCTHCGKVKSDTASDPVFEQIVKRTRGSRKRRFQEVWEYCSKITICQADEPREDDDMNYGADAAAPAQHGGCGHEQPAIRKEGLKLFQVWKRGSNEEEGEGQSSSQPDKRPLTAMEAHAILRKMSREDIDVVGLSNEYARPDWMVLTVLPVPPPHVRPGVTEGGSNQAQDDLTYKLAEIIKSNMNVRKFEEEGAPAHIISEFEQLLQFHVATYMDNAIAG</sequence>
<name>A0A0X9T5E4_9BASI</name>
<evidence type="ECO:0000256" key="6">
    <source>
        <dbReference type="ARBA" id="ARBA00023163"/>
    </source>
</evidence>
<evidence type="ECO:0000256" key="3">
    <source>
        <dbReference type="ARBA" id="ARBA00022478"/>
    </source>
</evidence>
<proteinExistence type="inferred from homology"/>
<dbReference type="GO" id="GO:0003677">
    <property type="term" value="F:DNA binding"/>
    <property type="evidence" value="ECO:0007669"/>
    <property type="project" value="InterPro"/>
</dbReference>
<evidence type="ECO:0000256" key="5">
    <source>
        <dbReference type="ARBA" id="ARBA00022695"/>
    </source>
</evidence>
<dbReference type="InterPro" id="IPR045867">
    <property type="entry name" value="DNA-dir_RpoC_beta_prime"/>
</dbReference>
<gene>
    <name evidence="8" type="primary">rpb1</name>
</gene>
<feature type="domain" description="RNA polymerase Rpb1" evidence="7">
    <location>
        <begin position="1"/>
        <end position="247"/>
    </location>
</feature>
<reference evidence="8" key="1">
    <citation type="journal article" date="2015" name="Stud. Mycol.">
        <title>Multigene phylogeny and taxonomic revision of yeasts and related fungi in the Ustilaginomycotina.</title>
        <authorList>
            <person name="Wang Q.-M."/>
            <person name="Begerow D."/>
            <person name="Groenewald M."/>
            <person name="Liu X.-Z."/>
            <person name="Theelen B."/>
            <person name="Bai F.-Y."/>
            <person name="Boekhout T."/>
        </authorList>
    </citation>
    <scope>NUCLEOTIDE SEQUENCE</scope>
    <source>
        <strain evidence="8">CBS 110032</strain>
    </source>
</reference>
<keyword evidence="3" id="KW-0240">DNA-directed RNA polymerase</keyword>
<dbReference type="EMBL" id="KP322917">
    <property type="protein sequence ID" value="AMA33422.1"/>
    <property type="molecule type" value="Genomic_DNA"/>
</dbReference>
<evidence type="ECO:0000313" key="8">
    <source>
        <dbReference type="EMBL" id="AMA33422.1"/>
    </source>
</evidence>
<dbReference type="PANTHER" id="PTHR19376:SF37">
    <property type="entry name" value="DNA-DIRECTED RNA POLYMERASE II SUBUNIT RPB1"/>
    <property type="match status" value="1"/>
</dbReference>